<comment type="caution">
    <text evidence="1">The sequence shown here is derived from an EMBL/GenBank/DDBJ whole genome shotgun (WGS) entry which is preliminary data.</text>
</comment>
<dbReference type="Proteomes" id="UP001597402">
    <property type="component" value="Unassembled WGS sequence"/>
</dbReference>
<accession>A0ABW4X847</accession>
<keyword evidence="2" id="KW-1185">Reference proteome</keyword>
<evidence type="ECO:0000313" key="1">
    <source>
        <dbReference type="EMBL" id="MFD2090911.1"/>
    </source>
</evidence>
<dbReference type="Gene3D" id="3.30.310.50">
    <property type="entry name" value="Alpha-D-phosphohexomutase, C-terminal domain"/>
    <property type="match status" value="1"/>
</dbReference>
<gene>
    <name evidence="1" type="ORF">ACFSHS_04920</name>
</gene>
<dbReference type="Pfam" id="PF09981">
    <property type="entry name" value="DUF2218"/>
    <property type="match status" value="1"/>
</dbReference>
<sequence length="101" mass="10730">MRDTLISRADVVTGAPERYAKQLVPHLGRRTEFTTDGATSTAAIAGGTGVIEVGDGVLTLVAEAPDAETLARVQDVLGRHLERFGQRNELAVVWMTAPTAD</sequence>
<evidence type="ECO:0000313" key="2">
    <source>
        <dbReference type="Proteomes" id="UP001597402"/>
    </source>
</evidence>
<dbReference type="RefSeq" id="WP_376872520.1">
    <property type="nucleotide sequence ID" value="NZ_JBHUHP010000004.1"/>
</dbReference>
<proteinExistence type="predicted"/>
<protein>
    <submittedName>
        <fullName evidence="1">DUF2218 domain-containing protein</fullName>
    </submittedName>
</protein>
<organism evidence="1 2">
    <name type="scientific">Blastococcus deserti</name>
    <dbReference type="NCBI Taxonomy" id="2259033"/>
    <lineage>
        <taxon>Bacteria</taxon>
        <taxon>Bacillati</taxon>
        <taxon>Actinomycetota</taxon>
        <taxon>Actinomycetes</taxon>
        <taxon>Geodermatophilales</taxon>
        <taxon>Geodermatophilaceae</taxon>
        <taxon>Blastococcus</taxon>
    </lineage>
</organism>
<dbReference type="InterPro" id="IPR014543">
    <property type="entry name" value="UCP028291"/>
</dbReference>
<reference evidence="2" key="1">
    <citation type="journal article" date="2019" name="Int. J. Syst. Evol. Microbiol.">
        <title>The Global Catalogue of Microorganisms (GCM) 10K type strain sequencing project: providing services to taxonomists for standard genome sequencing and annotation.</title>
        <authorList>
            <consortium name="The Broad Institute Genomics Platform"/>
            <consortium name="The Broad Institute Genome Sequencing Center for Infectious Disease"/>
            <person name="Wu L."/>
            <person name="Ma J."/>
        </authorList>
    </citation>
    <scope>NUCLEOTIDE SEQUENCE [LARGE SCALE GENOMIC DNA]</scope>
    <source>
        <strain evidence="2">JCM 3338</strain>
    </source>
</reference>
<dbReference type="EMBL" id="JBHUHP010000004">
    <property type="protein sequence ID" value="MFD2090911.1"/>
    <property type="molecule type" value="Genomic_DNA"/>
</dbReference>
<name>A0ABW4X847_9ACTN</name>